<evidence type="ECO:0000256" key="4">
    <source>
        <dbReference type="ARBA" id="ARBA00022448"/>
    </source>
</evidence>
<dbReference type="Gene3D" id="1.10.287.80">
    <property type="entry name" value="ATP synthase, gamma subunit, helix hairpin domain"/>
    <property type="match status" value="1"/>
</dbReference>
<dbReference type="SUPFAM" id="SSF52943">
    <property type="entry name" value="ATP synthase (F1-ATPase), gamma subunit"/>
    <property type="match status" value="1"/>
</dbReference>
<comment type="similarity">
    <text evidence="3">Belongs to the ATPase gamma chain family.</text>
</comment>
<protein>
    <recommendedName>
        <fullName evidence="12">ATP synthase subunit gamma</fullName>
    </recommendedName>
</protein>
<dbReference type="OrthoDB" id="187217at2"/>
<dbReference type="InterPro" id="IPR035968">
    <property type="entry name" value="ATP_synth_F1_ATPase_gsu"/>
</dbReference>
<dbReference type="Proteomes" id="UP000036700">
    <property type="component" value="Chromosome"/>
</dbReference>
<dbReference type="RefSeq" id="WP_047213832.1">
    <property type="nucleotide sequence ID" value="NZ_CP011568.3"/>
</dbReference>
<proteinExistence type="inferred from homology"/>
<dbReference type="PATRIC" id="fig|445709.3.peg.1513"/>
<evidence type="ECO:0008006" key="12">
    <source>
        <dbReference type="Google" id="ProtNLM"/>
    </source>
</evidence>
<keyword evidence="7" id="KW-0472">Membrane</keyword>
<accession>A0A0G3ERS5</accession>
<dbReference type="Pfam" id="PF00231">
    <property type="entry name" value="ATP-synt"/>
    <property type="match status" value="1"/>
</dbReference>
<keyword evidence="11" id="KW-1185">Reference proteome</keyword>
<dbReference type="AlphaFoldDB" id="A0A0G3ERS5"/>
<evidence type="ECO:0000313" key="11">
    <source>
        <dbReference type="Proteomes" id="UP000036700"/>
    </source>
</evidence>
<dbReference type="PANTHER" id="PTHR11693:SF22">
    <property type="entry name" value="ATP SYNTHASE SUBUNIT GAMMA, MITOCHONDRIAL"/>
    <property type="match status" value="1"/>
</dbReference>
<dbReference type="KEGG" id="ptx:ABW99_07075"/>
<evidence type="ECO:0000256" key="8">
    <source>
        <dbReference type="ARBA" id="ARBA00023196"/>
    </source>
</evidence>
<dbReference type="EMBL" id="CP011568">
    <property type="protein sequence ID" value="AKJ68012.1"/>
    <property type="molecule type" value="Genomic_DNA"/>
</dbReference>
<evidence type="ECO:0000256" key="5">
    <source>
        <dbReference type="ARBA" id="ARBA00022781"/>
    </source>
</evidence>
<keyword evidence="8" id="KW-0139">CF(1)</keyword>
<gene>
    <name evidence="10" type="ORF">ABW99_07075</name>
</gene>
<evidence type="ECO:0000256" key="2">
    <source>
        <dbReference type="ARBA" id="ARBA00004170"/>
    </source>
</evidence>
<dbReference type="STRING" id="445709.ABW99_07075"/>
<keyword evidence="6" id="KW-0406">Ion transport</keyword>
<keyword evidence="9" id="KW-0066">ATP synthesis</keyword>
<evidence type="ECO:0000256" key="1">
    <source>
        <dbReference type="ARBA" id="ARBA00003456"/>
    </source>
</evidence>
<sequence length="290" mass="31267">MSDKLSDVQARLDSVQDLAAVVGAMRGIAAARAREARARLDGIRTCADTIAQAIGAALTLEQGDSAGTPDLARANGGRIVIVLCAEQGFVGAFNEHLVAAAERQSGARATEYFFVGDRGALIAKARGMRIAWCAPMIAHASEMPGLGDRLTDALYRRLARGGVDRVTMLHATPQATEPIEIVIKTLLPFDFSRFARTAAGQAPLTTLPLPRLLARLAEEYIYTQLCEAVLLSFAAENEARLFAMTSAQHNVRTKLAELTGQYRRLRQEEITAEIIELSAQGVAEPDGHER</sequence>
<evidence type="ECO:0000256" key="9">
    <source>
        <dbReference type="ARBA" id="ARBA00023310"/>
    </source>
</evidence>
<dbReference type="PRINTS" id="PR00126">
    <property type="entry name" value="ATPASEGAMMA"/>
</dbReference>
<comment type="subcellular location">
    <subcellularLocation>
        <location evidence="2">Membrane</location>
        <topology evidence="2">Peripheral membrane protein</topology>
    </subcellularLocation>
</comment>
<evidence type="ECO:0000256" key="6">
    <source>
        <dbReference type="ARBA" id="ARBA00023065"/>
    </source>
</evidence>
<dbReference type="InterPro" id="IPR000131">
    <property type="entry name" value="ATP_synth_F1_gsu"/>
</dbReference>
<dbReference type="GO" id="GO:0046933">
    <property type="term" value="F:proton-transporting ATP synthase activity, rotational mechanism"/>
    <property type="evidence" value="ECO:0007669"/>
    <property type="project" value="InterPro"/>
</dbReference>
<evidence type="ECO:0000313" key="10">
    <source>
        <dbReference type="EMBL" id="AKJ68012.1"/>
    </source>
</evidence>
<comment type="function">
    <text evidence="1">Produces ATP from ADP in the presence of a proton gradient across the membrane. The gamma chain is believed to be important in regulating ATPase activity and the flow of protons through the CF(0) complex.</text>
</comment>
<dbReference type="Gene3D" id="3.40.1380.10">
    <property type="match status" value="1"/>
</dbReference>
<evidence type="ECO:0000256" key="3">
    <source>
        <dbReference type="ARBA" id="ARBA00007681"/>
    </source>
</evidence>
<dbReference type="GO" id="GO:0045259">
    <property type="term" value="C:proton-transporting ATP synthase complex"/>
    <property type="evidence" value="ECO:0007669"/>
    <property type="project" value="UniProtKB-KW"/>
</dbReference>
<dbReference type="PANTHER" id="PTHR11693">
    <property type="entry name" value="ATP SYNTHASE GAMMA CHAIN"/>
    <property type="match status" value="1"/>
</dbReference>
<evidence type="ECO:0000256" key="7">
    <source>
        <dbReference type="ARBA" id="ARBA00023136"/>
    </source>
</evidence>
<organism evidence="10 11">
    <name type="scientific">Pandoraea thiooxydans</name>
    <dbReference type="NCBI Taxonomy" id="445709"/>
    <lineage>
        <taxon>Bacteria</taxon>
        <taxon>Pseudomonadati</taxon>
        <taxon>Pseudomonadota</taxon>
        <taxon>Betaproteobacteria</taxon>
        <taxon>Burkholderiales</taxon>
        <taxon>Burkholderiaceae</taxon>
        <taxon>Pandoraea</taxon>
    </lineage>
</organism>
<keyword evidence="4" id="KW-0813">Transport</keyword>
<reference evidence="11" key="1">
    <citation type="submission" date="2015-06" db="EMBL/GenBank/DDBJ databases">
        <authorList>
            <person name="Lim Y.L."/>
            <person name="Ee R."/>
            <person name="Yong D."/>
            <person name="How K.Y."/>
            <person name="Yin W.F."/>
            <person name="Chan K.G."/>
        </authorList>
    </citation>
    <scope>NUCLEOTIDE SEQUENCE [LARGE SCALE GENOMIC DNA]</scope>
    <source>
        <strain evidence="11">DSM 25325</strain>
    </source>
</reference>
<name>A0A0G3ERS5_9BURK</name>
<keyword evidence="5" id="KW-0375">Hydrogen ion transport</keyword>